<dbReference type="EMBL" id="JAMDHA010000023">
    <property type="protein sequence ID" value="MDD1009916.1"/>
    <property type="molecule type" value="Genomic_DNA"/>
</dbReference>
<sequence>MVAPLSQVSRRSNLDYRNRNDIPQSGSEHVGRVAILLCTYNGERFLAQQLESIAGQTHPHWVVVVSDDGSTDSTLEILREYAEHWGDGKLSVRRGPGRGYAANFLDITCDESIEADFYAWADQDDIWQENKLESALQRLRQSPAQVPALYCSRTQLIDEHGARIGLSPLFQRPIGFTNALVQNVGGGNTMVFNHAARQLFKRAGADLDIVSHDWWAYLLVSGVGGWIFYDVSPTILYRQHDTNLIGSNTGVRVQLKRVRMLFRGRFRGWNQKNIAALESIRCQLNEESRKSLDFFKQARASRGFARLIWLRRSGVYRQSLMGNLGLVLATMFDGI</sequence>
<dbReference type="AlphaFoldDB" id="A0A9X4HBF1"/>
<organism evidence="3 4">
    <name type="scientific">Pseudomonas shahriarae</name>
    <dbReference type="NCBI Taxonomy" id="2745512"/>
    <lineage>
        <taxon>Bacteria</taxon>
        <taxon>Pseudomonadati</taxon>
        <taxon>Pseudomonadota</taxon>
        <taxon>Gammaproteobacteria</taxon>
        <taxon>Pseudomonadales</taxon>
        <taxon>Pseudomonadaceae</taxon>
        <taxon>Pseudomonas</taxon>
    </lineage>
</organism>
<dbReference type="InterPro" id="IPR001173">
    <property type="entry name" value="Glyco_trans_2-like"/>
</dbReference>
<accession>A0A9X4HBF1</accession>
<dbReference type="Pfam" id="PF00535">
    <property type="entry name" value="Glycos_transf_2"/>
    <property type="match status" value="1"/>
</dbReference>
<dbReference type="InterPro" id="IPR029044">
    <property type="entry name" value="Nucleotide-diphossugar_trans"/>
</dbReference>
<keyword evidence="1" id="KW-0472">Membrane</keyword>
<gene>
    <name evidence="3" type="ORF">M5G27_20780</name>
</gene>
<dbReference type="GO" id="GO:0016758">
    <property type="term" value="F:hexosyltransferase activity"/>
    <property type="evidence" value="ECO:0007669"/>
    <property type="project" value="UniProtKB-ARBA"/>
</dbReference>
<evidence type="ECO:0000259" key="2">
    <source>
        <dbReference type="Pfam" id="PF00535"/>
    </source>
</evidence>
<keyword evidence="4" id="KW-1185">Reference proteome</keyword>
<dbReference type="RefSeq" id="WP_273877685.1">
    <property type="nucleotide sequence ID" value="NZ_JAMDHA010000023.1"/>
</dbReference>
<dbReference type="PANTHER" id="PTHR22916:SF3">
    <property type="entry name" value="UDP-GLCNAC:BETAGAL BETA-1,3-N-ACETYLGLUCOSAMINYLTRANSFERASE-LIKE PROTEIN 1"/>
    <property type="match status" value="1"/>
</dbReference>
<evidence type="ECO:0000313" key="3">
    <source>
        <dbReference type="EMBL" id="MDD1009916.1"/>
    </source>
</evidence>
<proteinExistence type="predicted"/>
<name>A0A9X4HBF1_9PSED</name>
<evidence type="ECO:0000256" key="1">
    <source>
        <dbReference type="ARBA" id="ARBA00022519"/>
    </source>
</evidence>
<dbReference type="PANTHER" id="PTHR22916">
    <property type="entry name" value="GLYCOSYLTRANSFERASE"/>
    <property type="match status" value="1"/>
</dbReference>
<protein>
    <submittedName>
        <fullName evidence="3">Glycosyltransferase family 2 protein</fullName>
    </submittedName>
</protein>
<feature type="domain" description="Glycosyltransferase 2-like" evidence="2">
    <location>
        <begin position="35"/>
        <end position="146"/>
    </location>
</feature>
<evidence type="ECO:0000313" key="4">
    <source>
        <dbReference type="Proteomes" id="UP001148185"/>
    </source>
</evidence>
<dbReference type="Proteomes" id="UP001148185">
    <property type="component" value="Unassembled WGS sequence"/>
</dbReference>
<keyword evidence="1" id="KW-0997">Cell inner membrane</keyword>
<dbReference type="Gene3D" id="3.90.550.10">
    <property type="entry name" value="Spore Coat Polysaccharide Biosynthesis Protein SpsA, Chain A"/>
    <property type="match status" value="1"/>
</dbReference>
<dbReference type="SUPFAM" id="SSF53448">
    <property type="entry name" value="Nucleotide-diphospho-sugar transferases"/>
    <property type="match status" value="1"/>
</dbReference>
<comment type="caution">
    <text evidence="3">The sequence shown here is derived from an EMBL/GenBank/DDBJ whole genome shotgun (WGS) entry which is preliminary data.</text>
</comment>
<dbReference type="CDD" id="cd04196">
    <property type="entry name" value="GT_2_like_d"/>
    <property type="match status" value="1"/>
</dbReference>
<reference evidence="3 4" key="1">
    <citation type="submission" date="2022-05" db="EMBL/GenBank/DDBJ databases">
        <title>Novel Pseudomonas spp. Isolated from a Rainbow Trout Aquaculture Facility.</title>
        <authorList>
            <person name="Testerman T."/>
            <person name="Graf J."/>
        </authorList>
    </citation>
    <scope>NUCLEOTIDE SEQUENCE [LARGE SCALE GENOMIC DNA]</scope>
    <source>
        <strain evidence="3 4">ID1042</strain>
    </source>
</reference>
<keyword evidence="1" id="KW-1003">Cell membrane</keyword>